<evidence type="ECO:0000256" key="2">
    <source>
        <dbReference type="ARBA" id="ARBA00022737"/>
    </source>
</evidence>
<feature type="repeat" description="WD" evidence="3">
    <location>
        <begin position="70"/>
        <end position="102"/>
    </location>
</feature>
<dbReference type="PROSITE" id="PS50294">
    <property type="entry name" value="WD_REPEATS_REGION"/>
    <property type="match status" value="7"/>
</dbReference>
<evidence type="ECO:0000313" key="8">
    <source>
        <dbReference type="Proteomes" id="UP001201873"/>
    </source>
</evidence>
<keyword evidence="2" id="KW-0677">Repeat</keyword>
<evidence type="ECO:0000256" key="3">
    <source>
        <dbReference type="PROSITE-ProRule" id="PRU00221"/>
    </source>
</evidence>
<dbReference type="PRINTS" id="PR00320">
    <property type="entry name" value="GPROTEINBRPT"/>
</dbReference>
<organism evidence="7 8">
    <name type="scientific">Frankia umida</name>
    <dbReference type="NCBI Taxonomy" id="573489"/>
    <lineage>
        <taxon>Bacteria</taxon>
        <taxon>Bacillati</taxon>
        <taxon>Actinomycetota</taxon>
        <taxon>Actinomycetes</taxon>
        <taxon>Frankiales</taxon>
        <taxon>Frankiaceae</taxon>
        <taxon>Frankia</taxon>
    </lineage>
</organism>
<accession>A0ABT0K4S4</accession>
<dbReference type="InterPro" id="IPR020472">
    <property type="entry name" value="WD40_PAC1"/>
</dbReference>
<dbReference type="PANTHER" id="PTHR44019">
    <property type="entry name" value="WD REPEAT-CONTAINING PROTEIN 55"/>
    <property type="match status" value="1"/>
</dbReference>
<feature type="compositionally biased region" description="Polar residues" evidence="4">
    <location>
        <begin position="751"/>
        <end position="781"/>
    </location>
</feature>
<feature type="repeat" description="WD" evidence="3">
    <location>
        <begin position="156"/>
        <end position="197"/>
    </location>
</feature>
<feature type="domain" description="KAP NTPase" evidence="6">
    <location>
        <begin position="623"/>
        <end position="717"/>
    </location>
</feature>
<dbReference type="Pfam" id="PF00400">
    <property type="entry name" value="WD40"/>
    <property type="match status" value="7"/>
</dbReference>
<dbReference type="SMART" id="SM00320">
    <property type="entry name" value="WD40"/>
    <property type="match status" value="6"/>
</dbReference>
<dbReference type="Pfam" id="PF07693">
    <property type="entry name" value="KAP_NTPase"/>
    <property type="match status" value="2"/>
</dbReference>
<feature type="repeat" description="WD" evidence="3">
    <location>
        <begin position="198"/>
        <end position="230"/>
    </location>
</feature>
<keyword evidence="1 3" id="KW-0853">WD repeat</keyword>
<dbReference type="Proteomes" id="UP001201873">
    <property type="component" value="Unassembled WGS sequence"/>
</dbReference>
<evidence type="ECO:0000256" key="1">
    <source>
        <dbReference type="ARBA" id="ARBA00022574"/>
    </source>
</evidence>
<feature type="region of interest" description="Disordered" evidence="4">
    <location>
        <begin position="724"/>
        <end position="817"/>
    </location>
</feature>
<evidence type="ECO:0000313" key="7">
    <source>
        <dbReference type="EMBL" id="MCK9878517.1"/>
    </source>
</evidence>
<dbReference type="EMBL" id="JALKFT010000036">
    <property type="protein sequence ID" value="MCK9878517.1"/>
    <property type="molecule type" value="Genomic_DNA"/>
</dbReference>
<dbReference type="InterPro" id="IPR011646">
    <property type="entry name" value="KAP_P-loop"/>
</dbReference>
<comment type="caution">
    <text evidence="7">The sequence shown here is derived from an EMBL/GenBank/DDBJ whole genome shotgun (WGS) entry which is preliminary data.</text>
</comment>
<feature type="compositionally biased region" description="Basic and acidic residues" evidence="4">
    <location>
        <begin position="789"/>
        <end position="802"/>
    </location>
</feature>
<keyword evidence="8" id="KW-1185">Reference proteome</keyword>
<dbReference type="Gene3D" id="2.130.10.10">
    <property type="entry name" value="YVTN repeat-like/Quinoprotein amine dehydrogenase"/>
    <property type="match status" value="2"/>
</dbReference>
<feature type="repeat" description="WD" evidence="3">
    <location>
        <begin position="112"/>
        <end position="155"/>
    </location>
</feature>
<dbReference type="InterPro" id="IPR015943">
    <property type="entry name" value="WD40/YVTN_repeat-like_dom_sf"/>
</dbReference>
<dbReference type="PROSITE" id="PS50082">
    <property type="entry name" value="WD_REPEATS_2"/>
    <property type="match status" value="7"/>
</dbReference>
<evidence type="ECO:0000256" key="4">
    <source>
        <dbReference type="SAM" id="MobiDB-lite"/>
    </source>
</evidence>
<keyword evidence="5" id="KW-0812">Transmembrane</keyword>
<feature type="repeat" description="WD" evidence="3">
    <location>
        <begin position="240"/>
        <end position="280"/>
    </location>
</feature>
<feature type="compositionally biased region" description="Polar residues" evidence="4">
    <location>
        <begin position="805"/>
        <end position="815"/>
    </location>
</feature>
<feature type="domain" description="KAP NTPase" evidence="6">
    <location>
        <begin position="313"/>
        <end position="402"/>
    </location>
</feature>
<dbReference type="InterPro" id="IPR036322">
    <property type="entry name" value="WD40_repeat_dom_sf"/>
</dbReference>
<dbReference type="CDD" id="cd00200">
    <property type="entry name" value="WD40"/>
    <property type="match status" value="1"/>
</dbReference>
<name>A0ABT0K4S4_9ACTN</name>
<proteinExistence type="predicted"/>
<feature type="repeat" description="WD" evidence="3">
    <location>
        <begin position="28"/>
        <end position="60"/>
    </location>
</feature>
<feature type="repeat" description="WD" evidence="3">
    <location>
        <begin position="1"/>
        <end position="18"/>
    </location>
</feature>
<dbReference type="SUPFAM" id="SSF50978">
    <property type="entry name" value="WD40 repeat-like"/>
    <property type="match status" value="1"/>
</dbReference>
<evidence type="ECO:0000256" key="5">
    <source>
        <dbReference type="SAM" id="Phobius"/>
    </source>
</evidence>
<feature type="non-terminal residue" evidence="7">
    <location>
        <position position="1"/>
    </location>
</feature>
<feature type="transmembrane region" description="Helical" evidence="5">
    <location>
        <begin position="507"/>
        <end position="525"/>
    </location>
</feature>
<keyword evidence="5" id="KW-1133">Transmembrane helix</keyword>
<dbReference type="RefSeq" id="WP_248826611.1">
    <property type="nucleotide sequence ID" value="NZ_JALKFT010000036.1"/>
</dbReference>
<evidence type="ECO:0000259" key="6">
    <source>
        <dbReference type="Pfam" id="PF07693"/>
    </source>
</evidence>
<reference evidence="7 8" key="1">
    <citation type="submission" date="2022-04" db="EMBL/GenBank/DDBJ databases">
        <title>Genome diversity in the genus Frankia.</title>
        <authorList>
            <person name="Carlos-Shanley C."/>
            <person name="Hahn D."/>
        </authorList>
    </citation>
    <scope>NUCLEOTIDE SEQUENCE [LARGE SCALE GENOMIC DNA]</scope>
    <source>
        <strain evidence="7 8">Ag45/Mut15</strain>
    </source>
</reference>
<dbReference type="InterPro" id="IPR050505">
    <property type="entry name" value="WDR55/POC1"/>
</dbReference>
<dbReference type="InterPro" id="IPR001680">
    <property type="entry name" value="WD40_rpt"/>
</dbReference>
<protein>
    <submittedName>
        <fullName evidence="7">P-loop NTPase fold protein</fullName>
    </submittedName>
</protein>
<gene>
    <name evidence="7" type="ORF">MXD59_22590</name>
</gene>
<feature type="transmembrane region" description="Helical" evidence="5">
    <location>
        <begin position="481"/>
        <end position="501"/>
    </location>
</feature>
<keyword evidence="5" id="KW-0472">Membrane</keyword>
<dbReference type="PANTHER" id="PTHR44019:SF8">
    <property type="entry name" value="POC1 CENTRIOLAR PROTEIN HOMOLOG"/>
    <property type="match status" value="1"/>
</dbReference>
<sequence>DGRQIVSGGEDGSVRVWDRASGVEQVVLTGHTGPLNAVVVSPDGRQIVSGGEDGSVRVWDRASGVEQAVLTGHTSWVWAVAVSADGRQIVSGGGDGSVRVWDRASGVEQAVLTGHTGPVRAVAVAVTPDGRQIVSGGDDRSVRVWNRESGVEQAVLTGHTGGVWAVAVTPDGRQIVSGGGDGSVRVWDRESGVEQAVLTGHTSVVCAVVVSPDGRQIVSGGGDGSVRVWDRASGVEQAVLTGHTGEVSAVAVTPDGSEIVSVGDQTIRVWNQSSGRQVRGTGIAAPGRRGVLAGIRSDEPSEVDLLEVADDVNMLAELIAASDTAPPLAIAILGEWGAGKSSVLRQVHARVARLGALSLAHVGSSAYVASIRQVTFNAWHYADDHVWTGIVEHLFRELARVASADPVAPVDPVATRAEREKLGEEVGQLEGDRDRLDAEIRAVNDAGAPTGRLAHLGSPSQFWRAAVAAARGAGTDLRRSARILAGWAVLLVAAAGLWWWLGPWLRTVGATGTAVLALAPLALLGRRVYQWMVTFTEGEQRRLGKQADRVRRDLADAHARLASIDAAVHLADVLDRLTTAGTYQGYRGLIGQVSDDLDRLEQALDDARVEWSASASTAPPPLERIVLYVDDLDRCPPDRVVDVLTAVHLLLARPLFVVVVAVDAAWLRRSLTTHHSALFAPLANTPGAAVTPIEWLDKIFQVPFALRPMGSTAAAYLAALLPPPPSSSSSPAPVGPRTARPADPGNPGSADPQNSGSADPGNSGSADPGNSGSADPGNSGSRPEPTPTPRREPGTTARRDPAVPRQSSDPDQSTRIPDLWPAALALTDDERRVIPLIGPLLPTPRAGKKLINLYRLVRIGVPEDDLAAFTAGPYQAVLLLLAVIVGQPALAAPLLGALATSTGDGDIVDFLTAAPCGPALQPACATVARTVENIRGAGTAFHGTLVMYRYWGPRLARHSFHTTALHQPAA</sequence>